<organism evidence="2 3">
    <name type="scientific">Piloderma croceum (strain F 1598)</name>
    <dbReference type="NCBI Taxonomy" id="765440"/>
    <lineage>
        <taxon>Eukaryota</taxon>
        <taxon>Fungi</taxon>
        <taxon>Dikarya</taxon>
        <taxon>Basidiomycota</taxon>
        <taxon>Agaricomycotina</taxon>
        <taxon>Agaricomycetes</taxon>
        <taxon>Agaricomycetidae</taxon>
        <taxon>Atheliales</taxon>
        <taxon>Atheliaceae</taxon>
        <taxon>Piloderma</taxon>
    </lineage>
</organism>
<evidence type="ECO:0000313" key="3">
    <source>
        <dbReference type="Proteomes" id="UP000054166"/>
    </source>
</evidence>
<evidence type="ECO:0000313" key="2">
    <source>
        <dbReference type="EMBL" id="KIM85336.1"/>
    </source>
</evidence>
<name>A0A0C3G3Y3_PILCF</name>
<dbReference type="AlphaFoldDB" id="A0A0C3G3Y3"/>
<dbReference type="STRING" id="765440.A0A0C3G3Y3"/>
<dbReference type="OrthoDB" id="3362817at2759"/>
<reference evidence="3" key="2">
    <citation type="submission" date="2015-01" db="EMBL/GenBank/DDBJ databases">
        <title>Evolutionary Origins and Diversification of the Mycorrhizal Mutualists.</title>
        <authorList>
            <consortium name="DOE Joint Genome Institute"/>
            <consortium name="Mycorrhizal Genomics Consortium"/>
            <person name="Kohler A."/>
            <person name="Kuo A."/>
            <person name="Nagy L.G."/>
            <person name="Floudas D."/>
            <person name="Copeland A."/>
            <person name="Barry K.W."/>
            <person name="Cichocki N."/>
            <person name="Veneault-Fourrey C."/>
            <person name="LaButti K."/>
            <person name="Lindquist E.A."/>
            <person name="Lipzen A."/>
            <person name="Lundell T."/>
            <person name="Morin E."/>
            <person name="Murat C."/>
            <person name="Riley R."/>
            <person name="Ohm R."/>
            <person name="Sun H."/>
            <person name="Tunlid A."/>
            <person name="Henrissat B."/>
            <person name="Grigoriev I.V."/>
            <person name="Hibbett D.S."/>
            <person name="Martin F."/>
        </authorList>
    </citation>
    <scope>NUCLEOTIDE SEQUENCE [LARGE SCALE GENOMIC DNA]</scope>
    <source>
        <strain evidence="3">F 1598</strain>
    </source>
</reference>
<protein>
    <submittedName>
        <fullName evidence="2">Uncharacterized protein</fullName>
    </submittedName>
</protein>
<dbReference type="InParanoid" id="A0A0C3G3Y3"/>
<proteinExistence type="predicted"/>
<accession>A0A0C3G3Y3</accession>
<keyword evidence="3" id="KW-1185">Reference proteome</keyword>
<dbReference type="Proteomes" id="UP000054166">
    <property type="component" value="Unassembled WGS sequence"/>
</dbReference>
<feature type="region of interest" description="Disordered" evidence="1">
    <location>
        <begin position="58"/>
        <end position="104"/>
    </location>
</feature>
<feature type="compositionally biased region" description="Basic and acidic residues" evidence="1">
    <location>
        <begin position="58"/>
        <end position="71"/>
    </location>
</feature>
<dbReference type="EMBL" id="KN832985">
    <property type="protein sequence ID" value="KIM85336.1"/>
    <property type="molecule type" value="Genomic_DNA"/>
</dbReference>
<dbReference type="HOGENOM" id="CLU_073127_0_0_1"/>
<sequence length="321" mass="36634">MIRQLIFATEVRLNVNTRSSRMSVRLLRHNISHRTICSTSHPFCLRRFYAQRTLARTPMDHGHSSENHEQNDSAAGLGAAKKTRTEKGKSSKKSKTKKLESLAPRKDPLAATRLELYLKQIRDSGPDPTLLDIERCRPDGHTENVYSPQYADEYNALVDKLCRSFSRQQLREFNIMLKFNLPARAIKHQFAEAIIEKLWKWPSLKELQKRHRDMTEISVKTFPVNFTQLFLILGKDGAELLQMSKDYNVHIAVTRRPLLLRVEGLKASLDALSEHIAAVKNAIVEETFKLPVGKAIKQDLIQPISRLADAYVENLGDLGTV</sequence>
<reference evidence="2 3" key="1">
    <citation type="submission" date="2014-04" db="EMBL/GenBank/DDBJ databases">
        <authorList>
            <consortium name="DOE Joint Genome Institute"/>
            <person name="Kuo A."/>
            <person name="Tarkka M."/>
            <person name="Buscot F."/>
            <person name="Kohler A."/>
            <person name="Nagy L.G."/>
            <person name="Floudas D."/>
            <person name="Copeland A."/>
            <person name="Barry K.W."/>
            <person name="Cichocki N."/>
            <person name="Veneault-Fourrey C."/>
            <person name="LaButti K."/>
            <person name="Lindquist E.A."/>
            <person name="Lipzen A."/>
            <person name="Lundell T."/>
            <person name="Morin E."/>
            <person name="Murat C."/>
            <person name="Sun H."/>
            <person name="Tunlid A."/>
            <person name="Henrissat B."/>
            <person name="Grigoriev I.V."/>
            <person name="Hibbett D.S."/>
            <person name="Martin F."/>
            <person name="Nordberg H.P."/>
            <person name="Cantor M.N."/>
            <person name="Hua S.X."/>
        </authorList>
    </citation>
    <scope>NUCLEOTIDE SEQUENCE [LARGE SCALE GENOMIC DNA]</scope>
    <source>
        <strain evidence="2 3">F 1598</strain>
    </source>
</reference>
<gene>
    <name evidence="2" type="ORF">PILCRDRAFT_357891</name>
</gene>
<evidence type="ECO:0000256" key="1">
    <source>
        <dbReference type="SAM" id="MobiDB-lite"/>
    </source>
</evidence>